<dbReference type="InterPro" id="IPR004268">
    <property type="entry name" value="MurJ"/>
</dbReference>
<evidence type="ECO:0000313" key="9">
    <source>
        <dbReference type="EMBL" id="KJC64511.1"/>
    </source>
</evidence>
<sequence length="549" mass="57690">MADTPTKPGPNLGRASAILASGTTVSRILGFVKAFVLIQTLGSIGLATDAFSIANQLPNTIFVIVAGGMLNAVLVPQIVRAALHKDGGIGYINKLVTVAFVVLGVTALLATVFAPVLITVTADLSSSGQFALATAFAYWCLPQIFFYGIYSVLSEVLNARNSFGPFTWTPVLNNIVAILGLVAFNVVFGPSAKNVSDLDWWTADKVALLAGTATLGVAAQALVLFFFWKRVGLRYRPDFRWRGVGLGTAGKLAGWTFGMLVVTQLAGIVETRVVASASGDAASTTVLSTAWLIFMLPHSIVAVSIATAYFTRMSEHASTGDLAKVRSDLSSSIRVISVLMVLATMVLIVAAYPFSALFSKGFNFSATVAMGDVLIAFLIGLPAFSILFVVFRAFFALGDTRTPFFITLFQSVIFSIAALAVLAFVPKEYTGVGVALSLSGAGILQAILAAIIIHRRLGGVGGGTVARSLGRDFVALVPAAILGVVLAVAFDFGHKGAFATSSFVGALTSMTAILVVMSIAYLATLRLLRSPELNDALTPLLGRLRRRSS</sequence>
<proteinExistence type="predicted"/>
<dbReference type="NCBIfam" id="TIGR01695">
    <property type="entry name" value="murJ_mviN"/>
    <property type="match status" value="1"/>
</dbReference>
<feature type="transmembrane region" description="Helical" evidence="8">
    <location>
        <begin position="249"/>
        <end position="269"/>
    </location>
</feature>
<protein>
    <submittedName>
        <fullName evidence="9">MOP family membrane protein</fullName>
    </submittedName>
</protein>
<reference evidence="9 10" key="1">
    <citation type="journal article" date="2001" name="Int. J. Syst. Evol. Microbiol.">
        <title>Agreia bicolorata gen. nov., sp. nov., to accommodate actinobacteria isolated from narrow reed grass infected by the nematode Heteroanguina graminophila.</title>
        <authorList>
            <person name="Evtushenko L.I."/>
            <person name="Dorofeeva L.V."/>
            <person name="Dobrovolskaya T.G."/>
            <person name="Streshinskaya G.M."/>
            <person name="Subbotin S.A."/>
            <person name="Tiedje J.M."/>
        </authorList>
    </citation>
    <scope>NUCLEOTIDE SEQUENCE [LARGE SCALE GENOMIC DNA]</scope>
    <source>
        <strain evidence="9 10">VKM Ac-1804</strain>
    </source>
</reference>
<evidence type="ECO:0000256" key="4">
    <source>
        <dbReference type="ARBA" id="ARBA00022960"/>
    </source>
</evidence>
<accession>A0ABR5CFX2</accession>
<keyword evidence="5" id="KW-0573">Peptidoglycan synthesis</keyword>
<feature type="transmembrane region" description="Helical" evidence="8">
    <location>
        <begin position="473"/>
        <end position="490"/>
    </location>
</feature>
<name>A0ABR5CFX2_9MICO</name>
<keyword evidence="7 8" id="KW-0472">Membrane</keyword>
<keyword evidence="6 8" id="KW-1133">Transmembrane helix</keyword>
<feature type="transmembrane region" description="Helical" evidence="8">
    <location>
        <begin position="374"/>
        <end position="397"/>
    </location>
</feature>
<keyword evidence="10" id="KW-1185">Reference proteome</keyword>
<comment type="caution">
    <text evidence="9">The sequence shown here is derived from an EMBL/GenBank/DDBJ whole genome shotgun (WGS) entry which is preliminary data.</text>
</comment>
<dbReference type="Proteomes" id="UP000032503">
    <property type="component" value="Unassembled WGS sequence"/>
</dbReference>
<evidence type="ECO:0000256" key="7">
    <source>
        <dbReference type="ARBA" id="ARBA00023136"/>
    </source>
</evidence>
<feature type="transmembrane region" description="Helical" evidence="8">
    <location>
        <begin position="404"/>
        <end position="425"/>
    </location>
</feature>
<feature type="transmembrane region" description="Helical" evidence="8">
    <location>
        <begin position="171"/>
        <end position="188"/>
    </location>
</feature>
<dbReference type="InterPro" id="IPR051050">
    <property type="entry name" value="Lipid_II_flippase_MurJ/MviN"/>
</dbReference>
<evidence type="ECO:0000313" key="10">
    <source>
        <dbReference type="Proteomes" id="UP000032503"/>
    </source>
</evidence>
<organism evidence="9 10">
    <name type="scientific">Agreia bicolorata</name>
    <dbReference type="NCBI Taxonomy" id="110935"/>
    <lineage>
        <taxon>Bacteria</taxon>
        <taxon>Bacillati</taxon>
        <taxon>Actinomycetota</taxon>
        <taxon>Actinomycetes</taxon>
        <taxon>Micrococcales</taxon>
        <taxon>Microbacteriaceae</taxon>
        <taxon>Agreia</taxon>
    </lineage>
</organism>
<feature type="transmembrane region" description="Helical" evidence="8">
    <location>
        <begin position="95"/>
        <end position="118"/>
    </location>
</feature>
<evidence type="ECO:0000256" key="3">
    <source>
        <dbReference type="ARBA" id="ARBA00022692"/>
    </source>
</evidence>
<dbReference type="PANTHER" id="PTHR47019">
    <property type="entry name" value="LIPID II FLIPPASE MURJ"/>
    <property type="match status" value="1"/>
</dbReference>
<dbReference type="PRINTS" id="PR01806">
    <property type="entry name" value="VIRFACTRMVIN"/>
</dbReference>
<feature type="transmembrane region" description="Helical" evidence="8">
    <location>
        <begin position="502"/>
        <end position="523"/>
    </location>
</feature>
<keyword evidence="4" id="KW-0133">Cell shape</keyword>
<dbReference type="EMBL" id="JYFC01000003">
    <property type="protein sequence ID" value="KJC64511.1"/>
    <property type="molecule type" value="Genomic_DNA"/>
</dbReference>
<dbReference type="CDD" id="cd13123">
    <property type="entry name" value="MATE_MurJ_like"/>
    <property type="match status" value="1"/>
</dbReference>
<dbReference type="PANTHER" id="PTHR47019:SF1">
    <property type="entry name" value="LIPID II FLIPPASE MURJ"/>
    <property type="match status" value="1"/>
</dbReference>
<evidence type="ECO:0000256" key="8">
    <source>
        <dbReference type="SAM" id="Phobius"/>
    </source>
</evidence>
<feature type="transmembrane region" description="Helical" evidence="8">
    <location>
        <begin position="34"/>
        <end position="54"/>
    </location>
</feature>
<feature type="transmembrane region" description="Helical" evidence="8">
    <location>
        <begin position="208"/>
        <end position="228"/>
    </location>
</feature>
<feature type="transmembrane region" description="Helical" evidence="8">
    <location>
        <begin position="332"/>
        <end position="354"/>
    </location>
</feature>
<feature type="transmembrane region" description="Helical" evidence="8">
    <location>
        <begin position="431"/>
        <end position="453"/>
    </location>
</feature>
<evidence type="ECO:0000256" key="2">
    <source>
        <dbReference type="ARBA" id="ARBA00022475"/>
    </source>
</evidence>
<evidence type="ECO:0000256" key="6">
    <source>
        <dbReference type="ARBA" id="ARBA00022989"/>
    </source>
</evidence>
<comment type="subcellular location">
    <subcellularLocation>
        <location evidence="1">Cell membrane</location>
        <topology evidence="1">Multi-pass membrane protein</topology>
    </subcellularLocation>
</comment>
<dbReference type="RefSeq" id="WP_044440960.1">
    <property type="nucleotide sequence ID" value="NZ_JYFC01000003.1"/>
</dbReference>
<evidence type="ECO:0000256" key="5">
    <source>
        <dbReference type="ARBA" id="ARBA00022984"/>
    </source>
</evidence>
<feature type="transmembrane region" description="Helical" evidence="8">
    <location>
        <begin position="60"/>
        <end position="83"/>
    </location>
</feature>
<keyword evidence="3 8" id="KW-0812">Transmembrane</keyword>
<gene>
    <name evidence="9" type="ORF">TZ00_08955</name>
</gene>
<evidence type="ECO:0000256" key="1">
    <source>
        <dbReference type="ARBA" id="ARBA00004651"/>
    </source>
</evidence>
<dbReference type="Pfam" id="PF03023">
    <property type="entry name" value="MurJ"/>
    <property type="match status" value="1"/>
</dbReference>
<feature type="transmembrane region" description="Helical" evidence="8">
    <location>
        <begin position="289"/>
        <end position="311"/>
    </location>
</feature>
<keyword evidence="2" id="KW-1003">Cell membrane</keyword>
<feature type="transmembrane region" description="Helical" evidence="8">
    <location>
        <begin position="130"/>
        <end position="150"/>
    </location>
</feature>